<accession>A0A1B6Q6N6</accession>
<sequence length="120" mass="13668">MSLYHYPNLTIVEEDVCIKLRINQLRRAIVAKFPQHEPHNITAETIQTTIQVQYGVSLDRHNISQFVSGFLLEIRSSSARSLMIRKGFLAMSPFSLNLVPWNSGYDSAATLAYTHFSIQL</sequence>
<name>A0A1B6Q6N6_SORBI</name>
<proteinExistence type="predicted"/>
<dbReference type="AlphaFoldDB" id="A0A1B6Q6N6"/>
<evidence type="ECO:0000313" key="2">
    <source>
        <dbReference type="Proteomes" id="UP000000768"/>
    </source>
</evidence>
<reference evidence="2" key="2">
    <citation type="journal article" date="2018" name="Plant J.">
        <title>The Sorghum bicolor reference genome: improved assembly, gene annotations, a transcriptome atlas, and signatures of genome organization.</title>
        <authorList>
            <person name="McCormick R.F."/>
            <person name="Truong S.K."/>
            <person name="Sreedasyam A."/>
            <person name="Jenkins J."/>
            <person name="Shu S."/>
            <person name="Sims D."/>
            <person name="Kennedy M."/>
            <person name="Amirebrahimi M."/>
            <person name="Weers B.D."/>
            <person name="McKinley B."/>
            <person name="Mattison A."/>
            <person name="Morishige D.T."/>
            <person name="Grimwood J."/>
            <person name="Schmutz J."/>
            <person name="Mullet J.E."/>
        </authorList>
    </citation>
    <scope>NUCLEOTIDE SEQUENCE [LARGE SCALE GENOMIC DNA]</scope>
    <source>
        <strain evidence="2">cv. BTx623</strain>
    </source>
</reference>
<dbReference type="EMBL" id="CM000762">
    <property type="protein sequence ID" value="KXG33579.1"/>
    <property type="molecule type" value="Genomic_DNA"/>
</dbReference>
<protein>
    <submittedName>
        <fullName evidence="1">Uncharacterized protein</fullName>
    </submittedName>
</protein>
<evidence type="ECO:0000313" key="1">
    <source>
        <dbReference type="EMBL" id="KXG33579.1"/>
    </source>
</evidence>
<dbReference type="Gramene" id="KXG33579">
    <property type="protein sequence ID" value="KXG33579"/>
    <property type="gene ID" value="SORBI_3003G330400"/>
</dbReference>
<dbReference type="InParanoid" id="A0A1B6Q6N6"/>
<organism evidence="1 2">
    <name type="scientific">Sorghum bicolor</name>
    <name type="common">Sorghum</name>
    <name type="synonym">Sorghum vulgare</name>
    <dbReference type="NCBI Taxonomy" id="4558"/>
    <lineage>
        <taxon>Eukaryota</taxon>
        <taxon>Viridiplantae</taxon>
        <taxon>Streptophyta</taxon>
        <taxon>Embryophyta</taxon>
        <taxon>Tracheophyta</taxon>
        <taxon>Spermatophyta</taxon>
        <taxon>Magnoliopsida</taxon>
        <taxon>Liliopsida</taxon>
        <taxon>Poales</taxon>
        <taxon>Poaceae</taxon>
        <taxon>PACMAD clade</taxon>
        <taxon>Panicoideae</taxon>
        <taxon>Andropogonodae</taxon>
        <taxon>Andropogoneae</taxon>
        <taxon>Sorghinae</taxon>
        <taxon>Sorghum</taxon>
    </lineage>
</organism>
<reference evidence="1 2" key="1">
    <citation type="journal article" date="2009" name="Nature">
        <title>The Sorghum bicolor genome and the diversification of grasses.</title>
        <authorList>
            <person name="Paterson A.H."/>
            <person name="Bowers J.E."/>
            <person name="Bruggmann R."/>
            <person name="Dubchak I."/>
            <person name="Grimwood J."/>
            <person name="Gundlach H."/>
            <person name="Haberer G."/>
            <person name="Hellsten U."/>
            <person name="Mitros T."/>
            <person name="Poliakov A."/>
            <person name="Schmutz J."/>
            <person name="Spannagl M."/>
            <person name="Tang H."/>
            <person name="Wang X."/>
            <person name="Wicker T."/>
            <person name="Bharti A.K."/>
            <person name="Chapman J."/>
            <person name="Feltus F.A."/>
            <person name="Gowik U."/>
            <person name="Grigoriev I.V."/>
            <person name="Lyons E."/>
            <person name="Maher C.A."/>
            <person name="Martis M."/>
            <person name="Narechania A."/>
            <person name="Otillar R.P."/>
            <person name="Penning B.W."/>
            <person name="Salamov A.A."/>
            <person name="Wang Y."/>
            <person name="Zhang L."/>
            <person name="Carpita N.C."/>
            <person name="Freeling M."/>
            <person name="Gingle A.R."/>
            <person name="Hash C.T."/>
            <person name="Keller B."/>
            <person name="Klein P."/>
            <person name="Kresovich S."/>
            <person name="McCann M.C."/>
            <person name="Ming R."/>
            <person name="Peterson D.G."/>
            <person name="Mehboob-ur-Rahman"/>
            <person name="Ware D."/>
            <person name="Westhoff P."/>
            <person name="Mayer K.F."/>
            <person name="Messing J."/>
            <person name="Rokhsar D.S."/>
        </authorList>
    </citation>
    <scope>NUCLEOTIDE SEQUENCE [LARGE SCALE GENOMIC DNA]</scope>
    <source>
        <strain evidence="2">cv. BTx623</strain>
    </source>
</reference>
<dbReference type="OMA" id="MESRIWF"/>
<gene>
    <name evidence="1" type="ORF">SORBI_3003G330400</name>
</gene>
<keyword evidence="2" id="KW-1185">Reference proteome</keyword>
<dbReference type="Proteomes" id="UP000000768">
    <property type="component" value="Chromosome 3"/>
</dbReference>